<evidence type="ECO:0000313" key="2">
    <source>
        <dbReference type="Proteomes" id="UP000245464"/>
    </source>
</evidence>
<dbReference type="EMBL" id="NQIK02000001">
    <property type="protein sequence ID" value="KAF7578398.1"/>
    <property type="molecule type" value="Genomic_DNA"/>
</dbReference>
<dbReference type="Proteomes" id="UP000245464">
    <property type="component" value="Chromosome 1"/>
</dbReference>
<name>A0A834S9B6_9PLEO</name>
<dbReference type="KEGG" id="ptrr:90954351"/>
<comment type="caution">
    <text evidence="1">The sequence shown here is derived from an EMBL/GenBank/DDBJ whole genome shotgun (WGS) entry which is preliminary data.</text>
</comment>
<accession>A0A834S9B6</accession>
<protein>
    <submittedName>
        <fullName evidence="1">Uncharacterized protein</fullName>
    </submittedName>
</protein>
<organism evidence="1 2">
    <name type="scientific">Pyrenophora tritici-repentis</name>
    <dbReference type="NCBI Taxonomy" id="45151"/>
    <lineage>
        <taxon>Eukaryota</taxon>
        <taxon>Fungi</taxon>
        <taxon>Dikarya</taxon>
        <taxon>Ascomycota</taxon>
        <taxon>Pezizomycotina</taxon>
        <taxon>Dothideomycetes</taxon>
        <taxon>Pleosporomycetidae</taxon>
        <taxon>Pleosporales</taxon>
        <taxon>Pleosporineae</taxon>
        <taxon>Pleosporaceae</taxon>
        <taxon>Pyrenophora</taxon>
    </lineage>
</organism>
<dbReference type="GeneID" id="90954351"/>
<dbReference type="AlphaFoldDB" id="A0A834S9B6"/>
<reference evidence="1" key="1">
    <citation type="journal article" date="2018" name="BMC Genomics">
        <title>Comparative genomics of the wheat fungal pathogen Pyrenophora tritici-repentis reveals chromosomal variations and genome plasticity.</title>
        <authorList>
            <person name="Moolhuijzen P."/>
            <person name="See P.T."/>
            <person name="Hane J.K."/>
            <person name="Shi G."/>
            <person name="Liu Z."/>
            <person name="Oliver R.P."/>
            <person name="Moffat C.S."/>
        </authorList>
    </citation>
    <scope>NUCLEOTIDE SEQUENCE [LARGE SCALE GENOMIC DNA]</scope>
    <source>
        <strain evidence="1">M4</strain>
    </source>
</reference>
<proteinExistence type="predicted"/>
<gene>
    <name evidence="1" type="ORF">PtrM4_026380</name>
</gene>
<dbReference type="RefSeq" id="XP_065965909.1">
    <property type="nucleotide sequence ID" value="XM_066103707.1"/>
</dbReference>
<evidence type="ECO:0000313" key="1">
    <source>
        <dbReference type="EMBL" id="KAF7578398.1"/>
    </source>
</evidence>
<sequence length="88" mass="10579">MFLRAQLIYTKELKRILRFKGVYTGRINMAPNIELGQFYAVFPRILDGRAEEYYLHFVDQRIDTFLTAYTKLKNYFDTDVNHGHYYAD</sequence>